<sequence length="47" mass="5407">MFGIHFKLKTLLIQTHGATLGHKAAQKRWKRGLALYRRKNCGSHFVS</sequence>
<protein>
    <submittedName>
        <fullName evidence="1">Uncharacterized protein</fullName>
    </submittedName>
</protein>
<reference evidence="1" key="1">
    <citation type="submission" date="2014-11" db="EMBL/GenBank/DDBJ databases">
        <authorList>
            <person name="Amaro Gonzalez C."/>
        </authorList>
    </citation>
    <scope>NUCLEOTIDE SEQUENCE</scope>
</reference>
<proteinExistence type="predicted"/>
<dbReference type="AlphaFoldDB" id="A0A0E9PH55"/>
<organism evidence="1">
    <name type="scientific">Anguilla anguilla</name>
    <name type="common">European freshwater eel</name>
    <name type="synonym">Muraena anguilla</name>
    <dbReference type="NCBI Taxonomy" id="7936"/>
    <lineage>
        <taxon>Eukaryota</taxon>
        <taxon>Metazoa</taxon>
        <taxon>Chordata</taxon>
        <taxon>Craniata</taxon>
        <taxon>Vertebrata</taxon>
        <taxon>Euteleostomi</taxon>
        <taxon>Actinopterygii</taxon>
        <taxon>Neopterygii</taxon>
        <taxon>Teleostei</taxon>
        <taxon>Anguilliformes</taxon>
        <taxon>Anguillidae</taxon>
        <taxon>Anguilla</taxon>
    </lineage>
</organism>
<name>A0A0E9PH55_ANGAN</name>
<reference evidence="1" key="2">
    <citation type="journal article" date="2015" name="Fish Shellfish Immunol.">
        <title>Early steps in the European eel (Anguilla anguilla)-Vibrio vulnificus interaction in the gills: Role of the RtxA13 toxin.</title>
        <authorList>
            <person name="Callol A."/>
            <person name="Pajuelo D."/>
            <person name="Ebbesson L."/>
            <person name="Teles M."/>
            <person name="MacKenzie S."/>
            <person name="Amaro C."/>
        </authorList>
    </citation>
    <scope>NUCLEOTIDE SEQUENCE</scope>
</reference>
<evidence type="ECO:0000313" key="1">
    <source>
        <dbReference type="EMBL" id="JAH03941.1"/>
    </source>
</evidence>
<accession>A0A0E9PH55</accession>
<dbReference type="EMBL" id="GBXM01104636">
    <property type="protein sequence ID" value="JAH03941.1"/>
    <property type="molecule type" value="Transcribed_RNA"/>
</dbReference>